<evidence type="ECO:0000313" key="4">
    <source>
        <dbReference type="Proteomes" id="UP000001027"/>
    </source>
</evidence>
<dbReference type="Gene3D" id="3.40.190.10">
    <property type="entry name" value="Periplasmic binding protein-like II"/>
    <property type="match status" value="1"/>
</dbReference>
<feature type="signal peptide" evidence="2">
    <location>
        <begin position="1"/>
        <end position="23"/>
    </location>
</feature>
<name>A0A0H3LRE3_BORBR</name>
<comment type="similarity">
    <text evidence="1">Belongs to the UPF0065 (bug) family.</text>
</comment>
<dbReference type="AlphaFoldDB" id="A0A0H3LRE3"/>
<feature type="chain" id="PRO_5002614943" evidence="2">
    <location>
        <begin position="24"/>
        <end position="322"/>
    </location>
</feature>
<reference evidence="3 4" key="1">
    <citation type="journal article" date="2003" name="Nat. Genet.">
        <title>Comparative analysis of the genome sequences of Bordetella pertussis, Bordetella parapertussis and Bordetella bronchiseptica.</title>
        <authorList>
            <person name="Parkhill J."/>
            <person name="Sebaihia M."/>
            <person name="Preston A."/>
            <person name="Murphy L.D."/>
            <person name="Thomson N.R."/>
            <person name="Harris D.E."/>
            <person name="Holden M.T.G."/>
            <person name="Churcher C.M."/>
            <person name="Bentley S.D."/>
            <person name="Mungall K.L."/>
            <person name="Cerdeno-Tarraga A.-M."/>
            <person name="Temple L."/>
            <person name="James K.D."/>
            <person name="Harris B."/>
            <person name="Quail M.A."/>
            <person name="Achtman M."/>
            <person name="Atkin R."/>
            <person name="Baker S."/>
            <person name="Basham D."/>
            <person name="Bason N."/>
            <person name="Cherevach I."/>
            <person name="Chillingworth T."/>
            <person name="Collins M."/>
            <person name="Cronin A."/>
            <person name="Davis P."/>
            <person name="Doggett J."/>
            <person name="Feltwell T."/>
            <person name="Goble A."/>
            <person name="Hamlin N."/>
            <person name="Hauser H."/>
            <person name="Holroyd S."/>
            <person name="Jagels K."/>
            <person name="Leather S."/>
            <person name="Moule S."/>
            <person name="Norberczak H."/>
            <person name="O'Neil S."/>
            <person name="Ormond D."/>
            <person name="Price C."/>
            <person name="Rabbinowitsch E."/>
            <person name="Rutter S."/>
            <person name="Sanders M."/>
            <person name="Saunders D."/>
            <person name="Seeger K."/>
            <person name="Sharp S."/>
            <person name="Simmonds M."/>
            <person name="Skelton J."/>
            <person name="Squares R."/>
            <person name="Squares S."/>
            <person name="Stevens K."/>
            <person name="Unwin L."/>
            <person name="Whitehead S."/>
            <person name="Barrell B.G."/>
            <person name="Maskell D.J."/>
        </authorList>
    </citation>
    <scope>NUCLEOTIDE SEQUENCE [LARGE SCALE GENOMIC DNA]</scope>
    <source>
        <strain evidence="3 4">ATCC BAA-588 / NCTC 13252 / RB50</strain>
    </source>
</reference>
<keyword evidence="2" id="KW-0732">Signal</keyword>
<evidence type="ECO:0000256" key="1">
    <source>
        <dbReference type="ARBA" id="ARBA00006987"/>
    </source>
</evidence>
<dbReference type="InterPro" id="IPR005064">
    <property type="entry name" value="BUG"/>
</dbReference>
<evidence type="ECO:0000313" key="3">
    <source>
        <dbReference type="EMBL" id="CAE35037.1"/>
    </source>
</evidence>
<dbReference type="PANTHER" id="PTHR42928">
    <property type="entry name" value="TRICARBOXYLATE-BINDING PROTEIN"/>
    <property type="match status" value="1"/>
</dbReference>
<proteinExistence type="inferred from homology"/>
<dbReference type="EMBL" id="BX640451">
    <property type="protein sequence ID" value="CAE35037.1"/>
    <property type="molecule type" value="Genomic_DNA"/>
</dbReference>
<dbReference type="PANTHER" id="PTHR42928:SF5">
    <property type="entry name" value="BLR1237 PROTEIN"/>
    <property type="match status" value="1"/>
</dbReference>
<dbReference type="Gene3D" id="3.40.190.150">
    <property type="entry name" value="Bordetella uptake gene, domain 1"/>
    <property type="match status" value="1"/>
</dbReference>
<dbReference type="CDD" id="cd07012">
    <property type="entry name" value="PBP2_Bug_TTT"/>
    <property type="match status" value="1"/>
</dbReference>
<dbReference type="InterPro" id="IPR042100">
    <property type="entry name" value="Bug_dom1"/>
</dbReference>
<dbReference type="PROSITE" id="PS51257">
    <property type="entry name" value="PROKAR_LIPOPROTEIN"/>
    <property type="match status" value="1"/>
</dbReference>
<dbReference type="Pfam" id="PF03401">
    <property type="entry name" value="TctC"/>
    <property type="match status" value="1"/>
</dbReference>
<organism evidence="3 4">
    <name type="scientific">Bordetella bronchiseptica (strain ATCC BAA-588 / NCTC 13252 / RB50)</name>
    <name type="common">Alcaligenes bronchisepticus</name>
    <dbReference type="NCBI Taxonomy" id="257310"/>
    <lineage>
        <taxon>Bacteria</taxon>
        <taxon>Pseudomonadati</taxon>
        <taxon>Pseudomonadota</taxon>
        <taxon>Betaproteobacteria</taxon>
        <taxon>Burkholderiales</taxon>
        <taxon>Alcaligenaceae</taxon>
        <taxon>Bordetella</taxon>
    </lineage>
</organism>
<protein>
    <submittedName>
        <fullName evidence="3">Lipoprotein</fullName>
    </submittedName>
</protein>
<dbReference type="Proteomes" id="UP000001027">
    <property type="component" value="Chromosome"/>
</dbReference>
<evidence type="ECO:0000256" key="2">
    <source>
        <dbReference type="SAM" id="SignalP"/>
    </source>
</evidence>
<dbReference type="RefSeq" id="WP_003815476.1">
    <property type="nucleotide sequence ID" value="NC_002927.3"/>
</dbReference>
<keyword evidence="3" id="KW-0449">Lipoprotein</keyword>
<dbReference type="HOGENOM" id="CLU_045683_0_0_4"/>
<gene>
    <name evidence="3" type="ordered locus">BB4675</name>
</gene>
<dbReference type="GeneID" id="56476826"/>
<sequence>MKKKVCQAAGILALACATAAATAAWPDKPVQVVVPYNPGGGVDTFTRPVAAKLGEELGQTVVVDNRPGAGGTIGVQRAATAPPDGYHLLAGGVHQMMAEGLYPNRGYDMDRDFVPVALVAKVPNVLVVTNKAPFRNVEELIAYARKNPGKLNYCSSGSGTAQHIVAATFSQLAGVSMTHIPYRGTAPAMQDLIGGQCDLMFDGLGTSAPQVRTGNIRLLAVTSNARSPAFPDAPTLKEAGGPAMDASIWYAWWAPAGTPADVLARLRAGIAQSLKAPAVLEAWRSQGAEVPPAMEPAALQDYVRAENQRWQKAVRELGIKIG</sequence>
<accession>A0A0H3LRE3</accession>
<dbReference type="PIRSF" id="PIRSF017082">
    <property type="entry name" value="YflP"/>
    <property type="match status" value="1"/>
</dbReference>
<dbReference type="SUPFAM" id="SSF53850">
    <property type="entry name" value="Periplasmic binding protein-like II"/>
    <property type="match status" value="1"/>
</dbReference>
<dbReference type="eggNOG" id="COG3181">
    <property type="taxonomic scope" value="Bacteria"/>
</dbReference>
<dbReference type="KEGG" id="bbr:BB4675"/>